<dbReference type="Proteomes" id="UP000262583">
    <property type="component" value="Chromosome"/>
</dbReference>
<dbReference type="EMBL" id="CP030759">
    <property type="protein sequence ID" value="AXA36435.1"/>
    <property type="molecule type" value="Genomic_DNA"/>
</dbReference>
<dbReference type="AlphaFoldDB" id="A0A2Z4Y7P5"/>
<accession>A0A2Z4Y7P5</accession>
<evidence type="ECO:0000313" key="1">
    <source>
        <dbReference type="EMBL" id="AXA36435.1"/>
    </source>
</evidence>
<proteinExistence type="predicted"/>
<sequence length="68" mass="7511">MGKNSGTPNHRETIGRTNEFLVAGPKAYRSACALRGFRATPYASPKKQQMEVLDRGMENMGRNNNGLN</sequence>
<name>A0A2Z4Y7P5_SUMC1</name>
<organism evidence="1 2">
    <name type="scientific">Sumerlaea chitinivorans</name>
    <dbReference type="NCBI Taxonomy" id="2250252"/>
    <lineage>
        <taxon>Bacteria</taxon>
        <taxon>Candidatus Sumerlaeota</taxon>
        <taxon>Candidatus Sumerlaeia</taxon>
        <taxon>Candidatus Sumerlaeales</taxon>
        <taxon>Candidatus Sumerlaeaceae</taxon>
        <taxon>Candidatus Sumerlaea</taxon>
    </lineage>
</organism>
<dbReference type="KEGG" id="schv:BRCON_1658"/>
<evidence type="ECO:0000313" key="2">
    <source>
        <dbReference type="Proteomes" id="UP000262583"/>
    </source>
</evidence>
<reference evidence="1 2" key="1">
    <citation type="submission" date="2018-05" db="EMBL/GenBank/DDBJ databases">
        <title>A metagenomic window into the 2 km-deep terrestrial subsurface aquifer revealed taxonomically and functionally diverse microbial community comprising novel uncultured bacterial lineages.</title>
        <authorList>
            <person name="Kadnikov V.V."/>
            <person name="Mardanov A.V."/>
            <person name="Beletsky A.V."/>
            <person name="Banks D."/>
            <person name="Pimenov N.V."/>
            <person name="Frank Y.A."/>
            <person name="Karnachuk O.V."/>
            <person name="Ravin N.V."/>
        </authorList>
    </citation>
    <scope>NUCLEOTIDE SEQUENCE [LARGE SCALE GENOMIC DNA]</scope>
    <source>
        <strain evidence="1">BY</strain>
    </source>
</reference>
<gene>
    <name evidence="1" type="ORF">BRCON_1658</name>
</gene>
<protein>
    <submittedName>
        <fullName evidence="1">Uncharacterized protein</fullName>
    </submittedName>
</protein>